<evidence type="ECO:0000256" key="3">
    <source>
        <dbReference type="ARBA" id="ARBA00022833"/>
    </source>
</evidence>
<evidence type="ECO:0000256" key="2">
    <source>
        <dbReference type="ARBA" id="ARBA00022771"/>
    </source>
</evidence>
<dbReference type="AlphaFoldDB" id="A0A9P6D6Z1"/>
<dbReference type="GO" id="GO:0008270">
    <property type="term" value="F:zinc ion binding"/>
    <property type="evidence" value="ECO:0007669"/>
    <property type="project" value="UniProtKB-KW"/>
</dbReference>
<evidence type="ECO:0000259" key="7">
    <source>
        <dbReference type="PROSITE" id="PS50089"/>
    </source>
</evidence>
<organism evidence="8 9">
    <name type="scientific">Pleurotus eryngii</name>
    <name type="common">Boletus of the steppes</name>
    <dbReference type="NCBI Taxonomy" id="5323"/>
    <lineage>
        <taxon>Eukaryota</taxon>
        <taxon>Fungi</taxon>
        <taxon>Dikarya</taxon>
        <taxon>Basidiomycota</taxon>
        <taxon>Agaricomycotina</taxon>
        <taxon>Agaricomycetes</taxon>
        <taxon>Agaricomycetidae</taxon>
        <taxon>Agaricales</taxon>
        <taxon>Pleurotineae</taxon>
        <taxon>Pleurotaceae</taxon>
        <taxon>Pleurotus</taxon>
    </lineage>
</organism>
<sequence>MACTSTMNSFSQESTPTPPSSRASTPNSCSRASTPNSRSRTFTPYSRDHTPTTRPRTPTLHSRAPTPYSHALTPYFRAATPYSRAWTPYLLNHEGLASEELTQLTHQLGQARATNDTMLGYLIEQVDVAKAALQAATIDVSEREASYRTFLRRLTLNTQEIEALKDKLSCLDGGDVQRFEEMAATISDLQGANADLQSTYDVLLKMHTGVCVDSQRISNAHEDLKDRFATVTTNHEELQRTCHVLENLCDHLAEDTSAKDAAFQALVDFVRCTVCDTLMMEPCVLACGHMLCVNCVDRWAATGGSCPFCRVPMEPRVIVGLKDVVEKVVAVQVPGSLRVNPIEIV</sequence>
<name>A0A9P6D6Z1_PLEER</name>
<keyword evidence="9" id="KW-1185">Reference proteome</keyword>
<dbReference type="OrthoDB" id="6105938at2759"/>
<feature type="domain" description="RING-type" evidence="7">
    <location>
        <begin position="272"/>
        <end position="310"/>
    </location>
</feature>
<keyword evidence="1" id="KW-0479">Metal-binding</keyword>
<dbReference type="EMBL" id="MU154584">
    <property type="protein sequence ID" value="KAF9493507.1"/>
    <property type="molecule type" value="Genomic_DNA"/>
</dbReference>
<dbReference type="SMART" id="SM00184">
    <property type="entry name" value="RING"/>
    <property type="match status" value="1"/>
</dbReference>
<protein>
    <recommendedName>
        <fullName evidence="7">RING-type domain-containing protein</fullName>
    </recommendedName>
</protein>
<dbReference type="InterPro" id="IPR013083">
    <property type="entry name" value="Znf_RING/FYVE/PHD"/>
</dbReference>
<evidence type="ECO:0000256" key="4">
    <source>
        <dbReference type="PROSITE-ProRule" id="PRU00175"/>
    </source>
</evidence>
<keyword evidence="3" id="KW-0862">Zinc</keyword>
<evidence type="ECO:0000256" key="5">
    <source>
        <dbReference type="SAM" id="Coils"/>
    </source>
</evidence>
<dbReference type="InterPro" id="IPR017907">
    <property type="entry name" value="Znf_RING_CS"/>
</dbReference>
<dbReference type="InterPro" id="IPR001841">
    <property type="entry name" value="Znf_RING"/>
</dbReference>
<reference evidence="8" key="1">
    <citation type="submission" date="2020-11" db="EMBL/GenBank/DDBJ databases">
        <authorList>
            <consortium name="DOE Joint Genome Institute"/>
            <person name="Ahrendt S."/>
            <person name="Riley R."/>
            <person name="Andreopoulos W."/>
            <person name="Labutti K."/>
            <person name="Pangilinan J."/>
            <person name="Ruiz-Duenas F.J."/>
            <person name="Barrasa J.M."/>
            <person name="Sanchez-Garcia M."/>
            <person name="Camarero S."/>
            <person name="Miyauchi S."/>
            <person name="Serrano A."/>
            <person name="Linde D."/>
            <person name="Babiker R."/>
            <person name="Drula E."/>
            <person name="Ayuso-Fernandez I."/>
            <person name="Pacheco R."/>
            <person name="Padilla G."/>
            <person name="Ferreira P."/>
            <person name="Barriuso J."/>
            <person name="Kellner H."/>
            <person name="Castanera R."/>
            <person name="Alfaro M."/>
            <person name="Ramirez L."/>
            <person name="Pisabarro A.G."/>
            <person name="Kuo A."/>
            <person name="Tritt A."/>
            <person name="Lipzen A."/>
            <person name="He G."/>
            <person name="Yan M."/>
            <person name="Ng V."/>
            <person name="Cullen D."/>
            <person name="Martin F."/>
            <person name="Rosso M.-N."/>
            <person name="Henrissat B."/>
            <person name="Hibbett D."/>
            <person name="Martinez A.T."/>
            <person name="Grigoriev I.V."/>
        </authorList>
    </citation>
    <scope>NUCLEOTIDE SEQUENCE</scope>
    <source>
        <strain evidence="8">ATCC 90797</strain>
    </source>
</reference>
<dbReference type="Proteomes" id="UP000807025">
    <property type="component" value="Unassembled WGS sequence"/>
</dbReference>
<feature type="compositionally biased region" description="Polar residues" evidence="6">
    <location>
        <begin position="1"/>
        <end position="13"/>
    </location>
</feature>
<dbReference type="SUPFAM" id="SSF57850">
    <property type="entry name" value="RING/U-box"/>
    <property type="match status" value="1"/>
</dbReference>
<evidence type="ECO:0000256" key="6">
    <source>
        <dbReference type="SAM" id="MobiDB-lite"/>
    </source>
</evidence>
<proteinExistence type="predicted"/>
<dbReference type="PANTHER" id="PTHR23327">
    <property type="entry name" value="RING FINGER PROTEIN 127"/>
    <property type="match status" value="1"/>
</dbReference>
<evidence type="ECO:0000256" key="1">
    <source>
        <dbReference type="ARBA" id="ARBA00022723"/>
    </source>
</evidence>
<accession>A0A9P6D6Z1</accession>
<keyword evidence="5" id="KW-0175">Coiled coil</keyword>
<evidence type="ECO:0000313" key="8">
    <source>
        <dbReference type="EMBL" id="KAF9493507.1"/>
    </source>
</evidence>
<gene>
    <name evidence="8" type="ORF">BDN71DRAFT_1432419</name>
</gene>
<feature type="region of interest" description="Disordered" evidence="6">
    <location>
        <begin position="1"/>
        <end position="68"/>
    </location>
</feature>
<dbReference type="PROSITE" id="PS50089">
    <property type="entry name" value="ZF_RING_2"/>
    <property type="match status" value="1"/>
</dbReference>
<evidence type="ECO:0000313" key="9">
    <source>
        <dbReference type="Proteomes" id="UP000807025"/>
    </source>
</evidence>
<dbReference type="Gene3D" id="3.30.40.10">
    <property type="entry name" value="Zinc/RING finger domain, C3HC4 (zinc finger)"/>
    <property type="match status" value="1"/>
</dbReference>
<comment type="caution">
    <text evidence="8">The sequence shown here is derived from an EMBL/GenBank/DDBJ whole genome shotgun (WGS) entry which is preliminary data.</text>
</comment>
<feature type="compositionally biased region" description="Polar residues" evidence="6">
    <location>
        <begin position="27"/>
        <end position="44"/>
    </location>
</feature>
<dbReference type="PROSITE" id="PS00518">
    <property type="entry name" value="ZF_RING_1"/>
    <property type="match status" value="1"/>
</dbReference>
<feature type="coiled-coil region" evidence="5">
    <location>
        <begin position="221"/>
        <end position="255"/>
    </location>
</feature>
<keyword evidence="2 4" id="KW-0863">Zinc-finger</keyword>
<dbReference type="Pfam" id="PF13920">
    <property type="entry name" value="zf-C3HC4_3"/>
    <property type="match status" value="1"/>
</dbReference>